<evidence type="ECO:0000256" key="1">
    <source>
        <dbReference type="SAM" id="MobiDB-lite"/>
    </source>
</evidence>
<reference evidence="2 3" key="1">
    <citation type="submission" date="2015-09" db="EMBL/GenBank/DDBJ databases">
        <title>A metagenomics-based metabolic model of nitrate-dependent anaerobic oxidation of methane by Methanoperedens-like archaea.</title>
        <authorList>
            <person name="Arshad A."/>
            <person name="Speth D.R."/>
            <person name="De Graaf R.M."/>
            <person name="Op Den Camp H.J."/>
            <person name="Jetten M.S."/>
            <person name="Welte C.U."/>
        </authorList>
    </citation>
    <scope>NUCLEOTIDE SEQUENCE [LARGE SCALE GENOMIC DNA]</scope>
</reference>
<evidence type="ECO:0000313" key="3">
    <source>
        <dbReference type="Proteomes" id="UP000050360"/>
    </source>
</evidence>
<proteinExistence type="predicted"/>
<gene>
    <name evidence="2" type="ORF">MPEBLZ_03859</name>
</gene>
<organism evidence="2 3">
    <name type="scientific">Candidatus Methanoperedens nitratireducens</name>
    <dbReference type="NCBI Taxonomy" id="1392998"/>
    <lineage>
        <taxon>Archaea</taxon>
        <taxon>Methanobacteriati</taxon>
        <taxon>Methanobacteriota</taxon>
        <taxon>Stenosarchaea group</taxon>
        <taxon>Methanomicrobia</taxon>
        <taxon>Methanosarcinales</taxon>
        <taxon>ANME-2 cluster</taxon>
        <taxon>Candidatus Methanoperedentaceae</taxon>
        <taxon>Candidatus Methanoperedens</taxon>
    </lineage>
</organism>
<accession>A0A0P7ZAS6</accession>
<sequence length="24" mass="2831">SVENIDNKSEDHDARQEQSDKRDD</sequence>
<comment type="caution">
    <text evidence="2">The sequence shown here is derived from an EMBL/GenBank/DDBJ whole genome shotgun (WGS) entry which is preliminary data.</text>
</comment>
<feature type="non-terminal residue" evidence="2">
    <location>
        <position position="1"/>
    </location>
</feature>
<dbReference type="EMBL" id="LKCM01000333">
    <property type="protein sequence ID" value="KPQ41612.1"/>
    <property type="molecule type" value="Genomic_DNA"/>
</dbReference>
<feature type="region of interest" description="Disordered" evidence="1">
    <location>
        <begin position="1"/>
        <end position="24"/>
    </location>
</feature>
<protein>
    <submittedName>
        <fullName evidence="2">Uncharacterized protein</fullName>
    </submittedName>
</protein>
<dbReference type="Proteomes" id="UP000050360">
    <property type="component" value="Unassembled WGS sequence"/>
</dbReference>
<evidence type="ECO:0000313" key="2">
    <source>
        <dbReference type="EMBL" id="KPQ41612.1"/>
    </source>
</evidence>
<name>A0A0P7ZAS6_9EURY</name>
<dbReference type="AlphaFoldDB" id="A0A0P7ZAS6"/>